<evidence type="ECO:0000313" key="2">
    <source>
        <dbReference type="EMBL" id="PRP86263.1"/>
    </source>
</evidence>
<keyword evidence="3" id="KW-1185">Reference proteome</keyword>
<evidence type="ECO:0000313" key="3">
    <source>
        <dbReference type="Proteomes" id="UP000241769"/>
    </source>
</evidence>
<name>A0A2P6NQM6_9EUKA</name>
<keyword evidence="1" id="KW-0472">Membrane</keyword>
<proteinExistence type="predicted"/>
<sequence>MDQQSLLGGEDLQLAILEKNEILRKMNNQWTLRKYLFDISCFHFVCLSGGLIATAVITRILIPFLIFLVGSVALGLASWIVTFPWKKSVSKHQEEAARLLEENYVGSWKFEPQTWRDFVKHHFQWKEKLMWIAIVLIVSVAPMDIILFVSLEKIADLGIIISIAVTGCLCASALIIFTFLYPCLRSYSPTVHCCVLGRGSVYTLGTMYSLQPATEGPDFTAYSLMSVNLQEKMMDTTVLRLETKTKDNVKYLLIEAKKKRKDEE</sequence>
<organism evidence="2 3">
    <name type="scientific">Planoprotostelium fungivorum</name>
    <dbReference type="NCBI Taxonomy" id="1890364"/>
    <lineage>
        <taxon>Eukaryota</taxon>
        <taxon>Amoebozoa</taxon>
        <taxon>Evosea</taxon>
        <taxon>Variosea</taxon>
        <taxon>Cavosteliida</taxon>
        <taxon>Cavosteliaceae</taxon>
        <taxon>Planoprotostelium</taxon>
    </lineage>
</organism>
<gene>
    <name evidence="2" type="ORF">PROFUN_05404</name>
</gene>
<dbReference type="EMBL" id="MDYQ01000033">
    <property type="protein sequence ID" value="PRP86263.1"/>
    <property type="molecule type" value="Genomic_DNA"/>
</dbReference>
<evidence type="ECO:0000256" key="1">
    <source>
        <dbReference type="SAM" id="Phobius"/>
    </source>
</evidence>
<keyword evidence="1" id="KW-0812">Transmembrane</keyword>
<accession>A0A2P6NQM6</accession>
<dbReference type="Proteomes" id="UP000241769">
    <property type="component" value="Unassembled WGS sequence"/>
</dbReference>
<feature type="transmembrane region" description="Helical" evidence="1">
    <location>
        <begin position="157"/>
        <end position="181"/>
    </location>
</feature>
<reference evidence="2 3" key="1">
    <citation type="journal article" date="2018" name="Genome Biol. Evol.">
        <title>Multiple Roots of Fruiting Body Formation in Amoebozoa.</title>
        <authorList>
            <person name="Hillmann F."/>
            <person name="Forbes G."/>
            <person name="Novohradska S."/>
            <person name="Ferling I."/>
            <person name="Riege K."/>
            <person name="Groth M."/>
            <person name="Westermann M."/>
            <person name="Marz M."/>
            <person name="Spaller T."/>
            <person name="Winckler T."/>
            <person name="Schaap P."/>
            <person name="Glockner G."/>
        </authorList>
    </citation>
    <scope>NUCLEOTIDE SEQUENCE [LARGE SCALE GENOMIC DNA]</scope>
    <source>
        <strain evidence="2 3">Jena</strain>
    </source>
</reference>
<feature type="transmembrane region" description="Helical" evidence="1">
    <location>
        <begin position="35"/>
        <end position="54"/>
    </location>
</feature>
<feature type="transmembrane region" description="Helical" evidence="1">
    <location>
        <begin position="60"/>
        <end position="81"/>
    </location>
</feature>
<dbReference type="InParanoid" id="A0A2P6NQM6"/>
<feature type="transmembrane region" description="Helical" evidence="1">
    <location>
        <begin position="129"/>
        <end position="151"/>
    </location>
</feature>
<dbReference type="AlphaFoldDB" id="A0A2P6NQM6"/>
<protein>
    <submittedName>
        <fullName evidence="2">Uncharacterized protein</fullName>
    </submittedName>
</protein>
<keyword evidence="1" id="KW-1133">Transmembrane helix</keyword>
<comment type="caution">
    <text evidence="2">The sequence shown here is derived from an EMBL/GenBank/DDBJ whole genome shotgun (WGS) entry which is preliminary data.</text>
</comment>